<keyword evidence="5" id="KW-1185">Reference proteome</keyword>
<proteinExistence type="predicted"/>
<evidence type="ECO:0000256" key="1">
    <source>
        <dbReference type="SAM" id="SignalP"/>
    </source>
</evidence>
<evidence type="ECO:0000313" key="2">
    <source>
        <dbReference type="EMBL" id="CEG61852.1"/>
    </source>
</evidence>
<dbReference type="Proteomes" id="UP000182998">
    <property type="component" value="Unassembled WGS sequence"/>
</dbReference>
<dbReference type="EMBL" id="FMVN01000005">
    <property type="protein sequence ID" value="SCY25505.1"/>
    <property type="molecule type" value="Genomic_DNA"/>
</dbReference>
<reference evidence="4" key="1">
    <citation type="submission" date="2014-09" db="EMBL/GenBank/DDBJ databases">
        <authorList>
            <person name="Gomez-Valero L."/>
        </authorList>
    </citation>
    <scope>NUCLEOTIDE SEQUENCE [LARGE SCALE GENOMIC DNA]</scope>
    <source>
        <strain evidence="4">ATCC33218</strain>
    </source>
</reference>
<dbReference type="EMBL" id="LN614830">
    <property type="protein sequence ID" value="CEG61852.1"/>
    <property type="molecule type" value="Genomic_DNA"/>
</dbReference>
<name>A0A098GIM9_LEGMI</name>
<dbReference type="RefSeq" id="WP_045100023.1">
    <property type="nucleotide sequence ID" value="NZ_CP020614.1"/>
</dbReference>
<protein>
    <submittedName>
        <fullName evidence="2">Uncharacterized protein</fullName>
    </submittedName>
</protein>
<dbReference type="Proteomes" id="UP000032414">
    <property type="component" value="Chromosome I"/>
</dbReference>
<evidence type="ECO:0000313" key="4">
    <source>
        <dbReference type="Proteomes" id="UP000032414"/>
    </source>
</evidence>
<sequence>MKTYLILLFASFFSAALFANNAKTIFGIEYPTFQMFINDKENSRFKAECTEIRNNTGDIECTFHQVSIMHNDAEKEREKIALFNSQSEQELQSEISSMKQWCKDMNNGSKADTEEKQRLIKSFKKFCDNPSKEGMASLLKESLQETEQTCKIYDKTWSEKFKFNAVTNQWISQLGPTGDCGFIDISHLEKDPRKGFNAFSWNYVSKRIITNKNGNILTAKCSQLIDDEKDFVSYGVGSLKYETNRLMNCKYINLSEFI</sequence>
<evidence type="ECO:0000313" key="3">
    <source>
        <dbReference type="EMBL" id="SCY25505.1"/>
    </source>
</evidence>
<dbReference type="PATRIC" id="fig|451.8.peg.2667"/>
<dbReference type="AlphaFoldDB" id="A0A098GIM9"/>
<feature type="chain" id="PRO_5009750850" evidence="1">
    <location>
        <begin position="20"/>
        <end position="258"/>
    </location>
</feature>
<reference evidence="3 5" key="3">
    <citation type="submission" date="2016-10" db="EMBL/GenBank/DDBJ databases">
        <authorList>
            <person name="Varghese N."/>
            <person name="Submissions S."/>
        </authorList>
    </citation>
    <scope>NUCLEOTIDE SEQUENCE [LARGE SCALE GENOMIC DNA]</scope>
    <source>
        <strain evidence="3 5">ATCC 33218</strain>
    </source>
</reference>
<feature type="signal peptide" evidence="1">
    <location>
        <begin position="1"/>
        <end position="19"/>
    </location>
</feature>
<dbReference type="HOGENOM" id="CLU_1077396_0_0_6"/>
<evidence type="ECO:0000313" key="5">
    <source>
        <dbReference type="Proteomes" id="UP000182998"/>
    </source>
</evidence>
<keyword evidence="1" id="KW-0732">Signal</keyword>
<accession>A0A098GIM9</accession>
<reference evidence="2" key="2">
    <citation type="submission" date="2014-09" db="EMBL/GenBank/DDBJ databases">
        <authorList>
            <person name="GOMEZ-VALERO Laura"/>
        </authorList>
    </citation>
    <scope>NUCLEOTIDE SEQUENCE</scope>
    <source>
        <strain evidence="2">ATCC33218</strain>
    </source>
</reference>
<gene>
    <name evidence="2" type="ORF">LMI_2591</name>
    <name evidence="3" type="ORF">SAMN02982997_01226</name>
</gene>
<dbReference type="KEGG" id="tmc:LMI_2591"/>
<organism evidence="2 4">
    <name type="scientific">Legionella micdadei</name>
    <name type="common">Tatlockia micdadei</name>
    <dbReference type="NCBI Taxonomy" id="451"/>
    <lineage>
        <taxon>Bacteria</taxon>
        <taxon>Pseudomonadati</taxon>
        <taxon>Pseudomonadota</taxon>
        <taxon>Gammaproteobacteria</taxon>
        <taxon>Legionellales</taxon>
        <taxon>Legionellaceae</taxon>
        <taxon>Legionella</taxon>
    </lineage>
</organism>